<dbReference type="EMBL" id="GBRH01231557">
    <property type="protein sequence ID" value="JAD66338.1"/>
    <property type="molecule type" value="Transcribed_RNA"/>
</dbReference>
<name>A0A0A9BVV3_ARUDO</name>
<proteinExistence type="predicted"/>
<dbReference type="AlphaFoldDB" id="A0A0A9BVV3"/>
<reference evidence="1" key="1">
    <citation type="submission" date="2014-09" db="EMBL/GenBank/DDBJ databases">
        <authorList>
            <person name="Magalhaes I.L.F."/>
            <person name="Oliveira U."/>
            <person name="Santos F.R."/>
            <person name="Vidigal T.H.D.A."/>
            <person name="Brescovit A.D."/>
            <person name="Santos A.J."/>
        </authorList>
    </citation>
    <scope>NUCLEOTIDE SEQUENCE</scope>
    <source>
        <tissue evidence="1">Shoot tissue taken approximately 20 cm above the soil surface</tissue>
    </source>
</reference>
<accession>A0A0A9BVV3</accession>
<evidence type="ECO:0000313" key="1">
    <source>
        <dbReference type="EMBL" id="JAD66338.1"/>
    </source>
</evidence>
<organism evidence="1">
    <name type="scientific">Arundo donax</name>
    <name type="common">Giant reed</name>
    <name type="synonym">Donax arundinaceus</name>
    <dbReference type="NCBI Taxonomy" id="35708"/>
    <lineage>
        <taxon>Eukaryota</taxon>
        <taxon>Viridiplantae</taxon>
        <taxon>Streptophyta</taxon>
        <taxon>Embryophyta</taxon>
        <taxon>Tracheophyta</taxon>
        <taxon>Spermatophyta</taxon>
        <taxon>Magnoliopsida</taxon>
        <taxon>Liliopsida</taxon>
        <taxon>Poales</taxon>
        <taxon>Poaceae</taxon>
        <taxon>PACMAD clade</taxon>
        <taxon>Arundinoideae</taxon>
        <taxon>Arundineae</taxon>
        <taxon>Arundo</taxon>
    </lineage>
</organism>
<protein>
    <submittedName>
        <fullName evidence="1">Uncharacterized protein</fullName>
    </submittedName>
</protein>
<reference evidence="1" key="2">
    <citation type="journal article" date="2015" name="Data Brief">
        <title>Shoot transcriptome of the giant reed, Arundo donax.</title>
        <authorList>
            <person name="Barrero R.A."/>
            <person name="Guerrero F.D."/>
            <person name="Moolhuijzen P."/>
            <person name="Goolsby J.A."/>
            <person name="Tidwell J."/>
            <person name="Bellgard S.E."/>
            <person name="Bellgard M.I."/>
        </authorList>
    </citation>
    <scope>NUCLEOTIDE SEQUENCE</scope>
    <source>
        <tissue evidence="1">Shoot tissue taken approximately 20 cm above the soil surface</tissue>
    </source>
</reference>
<sequence>MNQTATKYFPLKTIESVNYIISTCWV</sequence>